<feature type="domain" description="WW" evidence="4">
    <location>
        <begin position="72"/>
        <end position="106"/>
    </location>
</feature>
<dbReference type="Gene3D" id="2.20.70.10">
    <property type="match status" value="1"/>
</dbReference>
<name>A0AAW1M842_SAPOF</name>
<dbReference type="InterPro" id="IPR036020">
    <property type="entry name" value="WW_dom_sf"/>
</dbReference>
<protein>
    <recommendedName>
        <fullName evidence="4">WW domain-containing protein</fullName>
    </recommendedName>
</protein>
<dbReference type="AlphaFoldDB" id="A0AAW1M842"/>
<gene>
    <name evidence="5" type="ORF">RND81_03G184800</name>
</gene>
<evidence type="ECO:0000256" key="1">
    <source>
        <dbReference type="ARBA" id="ARBA00004496"/>
    </source>
</evidence>
<reference evidence="5" key="1">
    <citation type="submission" date="2024-03" db="EMBL/GenBank/DDBJ databases">
        <title>WGS assembly of Saponaria officinalis var. Norfolk2.</title>
        <authorList>
            <person name="Jenkins J."/>
            <person name="Shu S."/>
            <person name="Grimwood J."/>
            <person name="Barry K."/>
            <person name="Goodstein D."/>
            <person name="Schmutz J."/>
            <person name="Leebens-Mack J."/>
            <person name="Osbourn A."/>
        </authorList>
    </citation>
    <scope>NUCLEOTIDE SEQUENCE [LARGE SCALE GENOMIC DNA]</scope>
    <source>
        <strain evidence="5">JIC</strain>
    </source>
</reference>
<dbReference type="Proteomes" id="UP001443914">
    <property type="component" value="Unassembled WGS sequence"/>
</dbReference>
<comment type="caution">
    <text evidence="5">The sequence shown here is derived from an EMBL/GenBank/DDBJ whole genome shotgun (WGS) entry which is preliminary data.</text>
</comment>
<dbReference type="GO" id="GO:0005737">
    <property type="term" value="C:cytoplasm"/>
    <property type="evidence" value="ECO:0007669"/>
    <property type="project" value="UniProtKB-SubCell"/>
</dbReference>
<keyword evidence="2" id="KW-0963">Cytoplasm</keyword>
<dbReference type="InterPro" id="IPR051105">
    <property type="entry name" value="WWC/KIBRA_Hippo_Reg"/>
</dbReference>
<evidence type="ECO:0000313" key="6">
    <source>
        <dbReference type="Proteomes" id="UP001443914"/>
    </source>
</evidence>
<evidence type="ECO:0000259" key="4">
    <source>
        <dbReference type="PROSITE" id="PS50020"/>
    </source>
</evidence>
<dbReference type="SUPFAM" id="SSF51045">
    <property type="entry name" value="WW domain"/>
    <property type="match status" value="1"/>
</dbReference>
<keyword evidence="6" id="KW-1185">Reference proteome</keyword>
<evidence type="ECO:0000313" key="5">
    <source>
        <dbReference type="EMBL" id="KAK9742598.1"/>
    </source>
</evidence>
<dbReference type="PROSITE" id="PS50020">
    <property type="entry name" value="WW_DOMAIN_2"/>
    <property type="match status" value="1"/>
</dbReference>
<evidence type="ECO:0000256" key="3">
    <source>
        <dbReference type="SAM" id="MobiDB-lite"/>
    </source>
</evidence>
<proteinExistence type="predicted"/>
<feature type="region of interest" description="Disordered" evidence="3">
    <location>
        <begin position="95"/>
        <end position="116"/>
    </location>
</feature>
<sequence>MVSFQTPFLELNTQSKTILDSDTNSKKRKWDDVDTGAAEVLVPFKGWLNSKTGSTPAKATKPFSDIELHLESPLPSEWQRCLDIQSGEIHFYNTRTQKRTVRDPRESTEPSSPRDSYMSLDLELNLPCGTLHHNFSTKSSEEETLTMMKKPCSSLPSRASTDLFKNLSSKIEKKSSSDNTNDDQAAEMVATACMRCHMLVMLQKSSPTCPNCKFVHPPYQTPPDLFKPRLSLSC</sequence>
<dbReference type="InterPro" id="IPR001202">
    <property type="entry name" value="WW_dom"/>
</dbReference>
<organism evidence="5 6">
    <name type="scientific">Saponaria officinalis</name>
    <name type="common">Common soapwort</name>
    <name type="synonym">Lychnis saponaria</name>
    <dbReference type="NCBI Taxonomy" id="3572"/>
    <lineage>
        <taxon>Eukaryota</taxon>
        <taxon>Viridiplantae</taxon>
        <taxon>Streptophyta</taxon>
        <taxon>Embryophyta</taxon>
        <taxon>Tracheophyta</taxon>
        <taxon>Spermatophyta</taxon>
        <taxon>Magnoliopsida</taxon>
        <taxon>eudicotyledons</taxon>
        <taxon>Gunneridae</taxon>
        <taxon>Pentapetalae</taxon>
        <taxon>Caryophyllales</taxon>
        <taxon>Caryophyllaceae</taxon>
        <taxon>Caryophylleae</taxon>
        <taxon>Saponaria</taxon>
    </lineage>
</organism>
<comment type="subcellular location">
    <subcellularLocation>
        <location evidence="1">Cytoplasm</location>
    </subcellularLocation>
</comment>
<evidence type="ECO:0000256" key="2">
    <source>
        <dbReference type="ARBA" id="ARBA00022490"/>
    </source>
</evidence>
<dbReference type="PANTHER" id="PTHR14791">
    <property type="entry name" value="BOMB/KIRA PROTEINS"/>
    <property type="match status" value="1"/>
</dbReference>
<dbReference type="PANTHER" id="PTHR14791:SF42">
    <property type="entry name" value="F16L1.2 PROTEIN"/>
    <property type="match status" value="1"/>
</dbReference>
<accession>A0AAW1M842</accession>
<dbReference type="EMBL" id="JBDFQZ010000003">
    <property type="protein sequence ID" value="KAK9742598.1"/>
    <property type="molecule type" value="Genomic_DNA"/>
</dbReference>